<organism evidence="1 2">
    <name type="scientific">Strongyloides venezuelensis</name>
    <name type="common">Threadworm</name>
    <dbReference type="NCBI Taxonomy" id="75913"/>
    <lineage>
        <taxon>Eukaryota</taxon>
        <taxon>Metazoa</taxon>
        <taxon>Ecdysozoa</taxon>
        <taxon>Nematoda</taxon>
        <taxon>Chromadorea</taxon>
        <taxon>Rhabditida</taxon>
        <taxon>Tylenchina</taxon>
        <taxon>Panagrolaimomorpha</taxon>
        <taxon>Strongyloidoidea</taxon>
        <taxon>Strongyloididae</taxon>
        <taxon>Strongyloides</taxon>
    </lineage>
</organism>
<evidence type="ECO:0000313" key="1">
    <source>
        <dbReference type="Proteomes" id="UP000035680"/>
    </source>
</evidence>
<reference evidence="1" key="1">
    <citation type="submission" date="2014-07" db="EMBL/GenBank/DDBJ databases">
        <authorList>
            <person name="Martin A.A"/>
            <person name="De Silva N."/>
        </authorList>
    </citation>
    <scope>NUCLEOTIDE SEQUENCE</scope>
</reference>
<evidence type="ECO:0000313" key="2">
    <source>
        <dbReference type="WBParaSite" id="SVE_0733800.1"/>
    </source>
</evidence>
<name>A0A0K0FEQ3_STRVS</name>
<dbReference type="Proteomes" id="UP000035680">
    <property type="component" value="Unassembled WGS sequence"/>
</dbReference>
<protein>
    <submittedName>
        <fullName evidence="2">Cilia- and flagella-associated protein 206</fullName>
    </submittedName>
</protein>
<accession>A0A0K0FEQ3</accession>
<dbReference type="WBParaSite" id="SVE_0733800.1">
    <property type="protein sequence ID" value="SVE_0733800.1"/>
    <property type="gene ID" value="SVE_0733800"/>
</dbReference>
<keyword evidence="1" id="KW-1185">Reference proteome</keyword>
<dbReference type="AlphaFoldDB" id="A0A0K0FEQ3"/>
<reference evidence="2" key="2">
    <citation type="submission" date="2015-08" db="UniProtKB">
        <authorList>
            <consortium name="WormBaseParasite"/>
        </authorList>
    </citation>
    <scope>IDENTIFICATION</scope>
</reference>
<sequence length="172" mass="20104">MTNLYGEFVNLLSENRLLKNEIGEYIVSARNNSTKNQRHAIVTTIKSLRLHEVPRASEIFALFNSLRYFYSTGNASKLTDEERTSFELTSKKVYNVLYRNKISQLEKIKYVHKCLWNTCIQTRAVIAHHTPQSLVNHVIADVLVQSAKDSIFFIFLRRKKKILEENLMHQCQ</sequence>
<proteinExistence type="predicted"/>